<name>A0A0B5QR18_CLOBE</name>
<feature type="domain" description="DUF1659" evidence="1">
    <location>
        <begin position="2"/>
        <end position="73"/>
    </location>
</feature>
<dbReference type="KEGG" id="cbei:LF65_04165"/>
<evidence type="ECO:0000259" key="1">
    <source>
        <dbReference type="Pfam" id="PF07872"/>
    </source>
</evidence>
<dbReference type="Pfam" id="PF07872">
    <property type="entry name" value="DUF1659"/>
    <property type="match status" value="1"/>
</dbReference>
<organism evidence="2 3">
    <name type="scientific">Clostridium beijerinckii</name>
    <name type="common">Clostridium MP</name>
    <dbReference type="NCBI Taxonomy" id="1520"/>
    <lineage>
        <taxon>Bacteria</taxon>
        <taxon>Bacillati</taxon>
        <taxon>Bacillota</taxon>
        <taxon>Clostridia</taxon>
        <taxon>Eubacteriales</taxon>
        <taxon>Clostridiaceae</taxon>
        <taxon>Clostridium</taxon>
    </lineage>
</organism>
<dbReference type="AlphaFoldDB" id="A0A0B5QR18"/>
<proteinExistence type="predicted"/>
<dbReference type="EMBL" id="CP010086">
    <property type="protein sequence ID" value="AJH00707.1"/>
    <property type="molecule type" value="Genomic_DNA"/>
</dbReference>
<dbReference type="InterPro" id="IPR012454">
    <property type="entry name" value="DUF1659"/>
</dbReference>
<reference evidence="3" key="1">
    <citation type="submission" date="2014-12" db="EMBL/GenBank/DDBJ databases">
        <title>Genome sequence of Clostridium beijerinckii strain 59B.</title>
        <authorList>
            <person name="Little G.T."/>
            <person name="Minton N.P."/>
        </authorList>
    </citation>
    <scope>NUCLEOTIDE SEQUENCE [LARGE SCALE GENOMIC DNA]</scope>
    <source>
        <strain evidence="3">59B</strain>
    </source>
</reference>
<accession>A0A0B5QR18</accession>
<sequence length="74" mass="7964">MAVTKTIDSVSLSIEVQKGVDKAGDPIYTKKTFSSMKTDATPENIYAVADAIKAVMEANTRDYFINESSSLANA</sequence>
<evidence type="ECO:0000313" key="2">
    <source>
        <dbReference type="EMBL" id="AJH00707.1"/>
    </source>
</evidence>
<evidence type="ECO:0000313" key="3">
    <source>
        <dbReference type="Proteomes" id="UP000031866"/>
    </source>
</evidence>
<dbReference type="OrthoDB" id="1936913at2"/>
<gene>
    <name evidence="2" type="ORF">LF65_04165</name>
</gene>
<dbReference type="Proteomes" id="UP000031866">
    <property type="component" value="Chromosome"/>
</dbReference>
<dbReference type="RefSeq" id="WP_026885646.1">
    <property type="nucleotide sequence ID" value="NZ_CP010086.2"/>
</dbReference>
<protein>
    <recommendedName>
        <fullName evidence="1">DUF1659 domain-containing protein</fullName>
    </recommendedName>
</protein>